<dbReference type="SUPFAM" id="SSF56784">
    <property type="entry name" value="HAD-like"/>
    <property type="match status" value="1"/>
</dbReference>
<dbReference type="GeneID" id="80818802"/>
<dbReference type="InterPro" id="IPR023198">
    <property type="entry name" value="PGP-like_dom2"/>
</dbReference>
<dbReference type="Proteomes" id="UP000182932">
    <property type="component" value="Unassembled WGS sequence"/>
</dbReference>
<dbReference type="InterPro" id="IPR023214">
    <property type="entry name" value="HAD_sf"/>
</dbReference>
<dbReference type="AlphaFoldDB" id="A0A975WAW1"/>
<dbReference type="SFLD" id="SFLDS00003">
    <property type="entry name" value="Haloacid_Dehalogenase"/>
    <property type="match status" value="1"/>
</dbReference>
<name>A0A975WAW1_9RHOB</name>
<accession>A0A975WAW1</accession>
<dbReference type="RefSeq" id="WP_074836968.1">
    <property type="nucleotide sequence ID" value="NZ_CATMKJ010000007.1"/>
</dbReference>
<dbReference type="NCBIfam" id="TIGR01509">
    <property type="entry name" value="HAD-SF-IA-v3"/>
    <property type="match status" value="1"/>
</dbReference>
<evidence type="ECO:0000313" key="1">
    <source>
        <dbReference type="EMBL" id="SEJ65183.1"/>
    </source>
</evidence>
<protein>
    <submittedName>
        <fullName evidence="1">2-haloacid dehalogenase</fullName>
    </submittedName>
</protein>
<dbReference type="InterPro" id="IPR036412">
    <property type="entry name" value="HAD-like_sf"/>
</dbReference>
<dbReference type="SFLD" id="SFLDG01129">
    <property type="entry name" value="C1.5:_HAD__Beta-PGM__Phosphata"/>
    <property type="match status" value="1"/>
</dbReference>
<comment type="caution">
    <text evidence="1">The sequence shown here is derived from an EMBL/GenBank/DDBJ whole genome shotgun (WGS) entry which is preliminary data.</text>
</comment>
<dbReference type="PANTHER" id="PTHR43611:SF3">
    <property type="entry name" value="FLAVIN MONONUCLEOTIDE HYDROLASE 1, CHLOROPLATIC"/>
    <property type="match status" value="1"/>
</dbReference>
<evidence type="ECO:0000313" key="2">
    <source>
        <dbReference type="Proteomes" id="UP000182932"/>
    </source>
</evidence>
<dbReference type="PANTHER" id="PTHR43611">
    <property type="entry name" value="ALPHA-D-GLUCOSE 1-PHOSPHATE PHOSPHATASE"/>
    <property type="match status" value="1"/>
</dbReference>
<dbReference type="EMBL" id="FNYY01000008">
    <property type="protein sequence ID" value="SEJ65183.1"/>
    <property type="molecule type" value="Genomic_DNA"/>
</dbReference>
<organism evidence="1 2">
    <name type="scientific">Marinovum algicola</name>
    <dbReference type="NCBI Taxonomy" id="42444"/>
    <lineage>
        <taxon>Bacteria</taxon>
        <taxon>Pseudomonadati</taxon>
        <taxon>Pseudomonadota</taxon>
        <taxon>Alphaproteobacteria</taxon>
        <taxon>Rhodobacterales</taxon>
        <taxon>Roseobacteraceae</taxon>
        <taxon>Marinovum</taxon>
    </lineage>
</organism>
<keyword evidence="2" id="KW-1185">Reference proteome</keyword>
<dbReference type="Gene3D" id="3.40.50.1000">
    <property type="entry name" value="HAD superfamily/HAD-like"/>
    <property type="match status" value="1"/>
</dbReference>
<dbReference type="Gene3D" id="1.10.150.240">
    <property type="entry name" value="Putative phosphatase, domain 2"/>
    <property type="match status" value="1"/>
</dbReference>
<dbReference type="Pfam" id="PF00702">
    <property type="entry name" value="Hydrolase"/>
    <property type="match status" value="1"/>
</dbReference>
<reference evidence="1 2" key="1">
    <citation type="submission" date="2016-10" db="EMBL/GenBank/DDBJ databases">
        <authorList>
            <person name="Varghese N."/>
            <person name="Submissions S."/>
        </authorList>
    </citation>
    <scope>NUCLEOTIDE SEQUENCE [LARGE SCALE GENOMIC DNA]</scope>
    <source>
        <strain evidence="1 2">FF3</strain>
    </source>
</reference>
<gene>
    <name evidence="1" type="ORF">SAMN04487940_108133</name>
</gene>
<sequence>MPVEAVVFDIGNVLIEWNPERFFDARLGAERRRQLFSEVPLLAMNDEVDRGVDFAASVSALAADHPGWAEDIACWHDNWIEMASPAIDRSVRLLRALRARGVPVFALSNFGRATFDIACAHYPFLTEFDQRYISGHIGAIKPEPRIYELLESTCGVAPAGLLFVDDRADNIAMAQSRGWQVHHFEGVEGWADRLVAEGLLEKEEAE</sequence>
<dbReference type="InterPro" id="IPR006439">
    <property type="entry name" value="HAD-SF_hydro_IA"/>
</dbReference>
<dbReference type="CDD" id="cd02603">
    <property type="entry name" value="HAD_sEH-N_like"/>
    <property type="match status" value="1"/>
</dbReference>
<proteinExistence type="predicted"/>